<proteinExistence type="predicted"/>
<feature type="transmembrane region" description="Helical" evidence="5">
    <location>
        <begin position="362"/>
        <end position="383"/>
    </location>
</feature>
<dbReference type="Pfam" id="PF07690">
    <property type="entry name" value="MFS_1"/>
    <property type="match status" value="1"/>
</dbReference>
<sequence>MTSASIPTASAPAVLPHRTKLLTLAGVLLALFLGSLDQTIVSTALPRIVADLHGFDRFTWVATAYLVASTALVPVYGKLADMYSRRAIEVTAILIFLAGSALCGLAGEFGTLPVLGDGMSQLIIFRAVQGLGGAGLFAMAFIVIADLFTPAERGRYQGFVGATFGLSSVLGPFLGGLLTDHGTGLVPGIAGWRLVFYVNLPLGLLALWFILAKMPRLKPRGEKQPLDYLAALLLMTGLVPLIIALQLNKAEYAWASPTTLGLLAVSAASLLLFVFRSLRATNPILDLSLFRNHVFRPAIIAVFLLGGSFLSLVIFEPVFMINVLGVTATRAGVSLIPLSLGVVLGSMLAGRMVSRYGHYKRWMLGGGLVLLGGLLLLGTMPVTVSYGQVLSYVLLCGLGLGPTMPLYTLAIQNAIEPRFMGQATSASQFFRQIGGAIAAALFGTVLTMSLAGPLSAAAPAKAPALQHQLVTHGAELPAGAGSDSPAPLTPALKAAFAQAISRIYLCTMALVAAGLVASLFIPELPLRRSHQGAAPAE</sequence>
<feature type="transmembrane region" description="Helical" evidence="5">
    <location>
        <begin position="259"/>
        <end position="278"/>
    </location>
</feature>
<feature type="transmembrane region" description="Helical" evidence="5">
    <location>
        <begin position="499"/>
        <end position="521"/>
    </location>
</feature>
<dbReference type="PANTHER" id="PTHR23501:SF197">
    <property type="entry name" value="COMD"/>
    <property type="match status" value="1"/>
</dbReference>
<dbReference type="InterPro" id="IPR036259">
    <property type="entry name" value="MFS_trans_sf"/>
</dbReference>
<dbReference type="Gene3D" id="1.20.1250.20">
    <property type="entry name" value="MFS general substrate transporter like domains"/>
    <property type="match status" value="1"/>
</dbReference>
<keyword evidence="3 5" id="KW-1133">Transmembrane helix</keyword>
<feature type="transmembrane region" description="Helical" evidence="5">
    <location>
        <begin position="58"/>
        <end position="76"/>
    </location>
</feature>
<gene>
    <name evidence="7" type="ORF">GCM10022408_20780</name>
</gene>
<dbReference type="SUPFAM" id="SSF103473">
    <property type="entry name" value="MFS general substrate transporter"/>
    <property type="match status" value="1"/>
</dbReference>
<reference evidence="8" key="1">
    <citation type="journal article" date="2019" name="Int. J. Syst. Evol. Microbiol.">
        <title>The Global Catalogue of Microorganisms (GCM) 10K type strain sequencing project: providing services to taxonomists for standard genome sequencing and annotation.</title>
        <authorList>
            <consortium name="The Broad Institute Genomics Platform"/>
            <consortium name="The Broad Institute Genome Sequencing Center for Infectious Disease"/>
            <person name="Wu L."/>
            <person name="Ma J."/>
        </authorList>
    </citation>
    <scope>NUCLEOTIDE SEQUENCE [LARGE SCALE GENOMIC DNA]</scope>
    <source>
        <strain evidence="8">JCM 17224</strain>
    </source>
</reference>
<evidence type="ECO:0000256" key="4">
    <source>
        <dbReference type="ARBA" id="ARBA00023136"/>
    </source>
</evidence>
<feature type="transmembrane region" description="Helical" evidence="5">
    <location>
        <begin position="226"/>
        <end position="247"/>
    </location>
</feature>
<evidence type="ECO:0000256" key="5">
    <source>
        <dbReference type="SAM" id="Phobius"/>
    </source>
</evidence>
<evidence type="ECO:0000313" key="7">
    <source>
        <dbReference type="EMBL" id="GAA4008483.1"/>
    </source>
</evidence>
<organism evidence="7 8">
    <name type="scientific">Hymenobacter fastidiosus</name>
    <dbReference type="NCBI Taxonomy" id="486264"/>
    <lineage>
        <taxon>Bacteria</taxon>
        <taxon>Pseudomonadati</taxon>
        <taxon>Bacteroidota</taxon>
        <taxon>Cytophagia</taxon>
        <taxon>Cytophagales</taxon>
        <taxon>Hymenobacteraceae</taxon>
        <taxon>Hymenobacter</taxon>
    </lineage>
</organism>
<dbReference type="Proteomes" id="UP001500567">
    <property type="component" value="Unassembled WGS sequence"/>
</dbReference>
<dbReference type="CDD" id="cd17502">
    <property type="entry name" value="MFS_Azr1_MDR_like"/>
    <property type="match status" value="1"/>
</dbReference>
<feature type="transmembrane region" description="Helical" evidence="5">
    <location>
        <begin position="194"/>
        <end position="214"/>
    </location>
</feature>
<evidence type="ECO:0000256" key="2">
    <source>
        <dbReference type="ARBA" id="ARBA00022692"/>
    </source>
</evidence>
<dbReference type="Gene3D" id="1.20.1720.10">
    <property type="entry name" value="Multidrug resistance protein D"/>
    <property type="match status" value="1"/>
</dbReference>
<feature type="transmembrane region" description="Helical" evidence="5">
    <location>
        <begin position="298"/>
        <end position="319"/>
    </location>
</feature>
<keyword evidence="2 5" id="KW-0812">Transmembrane</keyword>
<name>A0ABP7S951_9BACT</name>
<dbReference type="PROSITE" id="PS50850">
    <property type="entry name" value="MFS"/>
    <property type="match status" value="1"/>
</dbReference>
<dbReference type="RefSeq" id="WP_345072846.1">
    <property type="nucleotide sequence ID" value="NZ_BAABDJ010000017.1"/>
</dbReference>
<dbReference type="InterPro" id="IPR020846">
    <property type="entry name" value="MFS_dom"/>
</dbReference>
<feature type="transmembrane region" description="Helical" evidence="5">
    <location>
        <begin position="331"/>
        <end position="350"/>
    </location>
</feature>
<keyword evidence="4 5" id="KW-0472">Membrane</keyword>
<feature type="transmembrane region" description="Helical" evidence="5">
    <location>
        <begin position="429"/>
        <end position="451"/>
    </location>
</feature>
<protein>
    <submittedName>
        <fullName evidence="7">MDR family MFS transporter</fullName>
    </submittedName>
</protein>
<accession>A0ABP7S951</accession>
<dbReference type="InterPro" id="IPR011701">
    <property type="entry name" value="MFS"/>
</dbReference>
<evidence type="ECO:0000313" key="8">
    <source>
        <dbReference type="Proteomes" id="UP001500567"/>
    </source>
</evidence>
<dbReference type="PANTHER" id="PTHR23501">
    <property type="entry name" value="MAJOR FACILITATOR SUPERFAMILY"/>
    <property type="match status" value="1"/>
</dbReference>
<dbReference type="EMBL" id="BAABDJ010000017">
    <property type="protein sequence ID" value="GAA4008483.1"/>
    <property type="molecule type" value="Genomic_DNA"/>
</dbReference>
<feature type="transmembrane region" description="Helical" evidence="5">
    <location>
        <begin position="389"/>
        <end position="409"/>
    </location>
</feature>
<feature type="transmembrane region" description="Helical" evidence="5">
    <location>
        <begin position="88"/>
        <end position="107"/>
    </location>
</feature>
<comment type="subcellular location">
    <subcellularLocation>
        <location evidence="1">Membrane</location>
        <topology evidence="1">Multi-pass membrane protein</topology>
    </subcellularLocation>
</comment>
<feature type="transmembrane region" description="Helical" evidence="5">
    <location>
        <begin position="156"/>
        <end position="174"/>
    </location>
</feature>
<evidence type="ECO:0000256" key="3">
    <source>
        <dbReference type="ARBA" id="ARBA00022989"/>
    </source>
</evidence>
<feature type="transmembrane region" description="Helical" evidence="5">
    <location>
        <begin position="127"/>
        <end position="149"/>
    </location>
</feature>
<evidence type="ECO:0000256" key="1">
    <source>
        <dbReference type="ARBA" id="ARBA00004141"/>
    </source>
</evidence>
<keyword evidence="8" id="KW-1185">Reference proteome</keyword>
<comment type="caution">
    <text evidence="7">The sequence shown here is derived from an EMBL/GenBank/DDBJ whole genome shotgun (WGS) entry which is preliminary data.</text>
</comment>
<feature type="domain" description="Major facilitator superfamily (MFS) profile" evidence="6">
    <location>
        <begin position="23"/>
        <end position="525"/>
    </location>
</feature>
<evidence type="ECO:0000259" key="6">
    <source>
        <dbReference type="PROSITE" id="PS50850"/>
    </source>
</evidence>